<proteinExistence type="predicted"/>
<dbReference type="VEuPathDB" id="VectorBase:GAUT017072"/>
<keyword evidence="4 7" id="KW-1133">Transmembrane helix</keyword>
<dbReference type="PANTHER" id="PTHR43568">
    <property type="entry name" value="P PROTEIN"/>
    <property type="match status" value="1"/>
</dbReference>
<dbReference type="STRING" id="7395.A0A1A9UVK9"/>
<feature type="transmembrane region" description="Helical" evidence="7">
    <location>
        <begin position="654"/>
        <end position="676"/>
    </location>
</feature>
<protein>
    <recommendedName>
        <fullName evidence="8">Citrate transporter-like domain-containing protein</fullName>
    </recommendedName>
</protein>
<evidence type="ECO:0000256" key="4">
    <source>
        <dbReference type="ARBA" id="ARBA00022989"/>
    </source>
</evidence>
<dbReference type="GO" id="GO:0016020">
    <property type="term" value="C:membrane"/>
    <property type="evidence" value="ECO:0007669"/>
    <property type="project" value="UniProtKB-SubCell"/>
</dbReference>
<evidence type="ECO:0000256" key="1">
    <source>
        <dbReference type="ARBA" id="ARBA00004141"/>
    </source>
</evidence>
<evidence type="ECO:0000256" key="5">
    <source>
        <dbReference type="ARBA" id="ARBA00023136"/>
    </source>
</evidence>
<dbReference type="GO" id="GO:0055085">
    <property type="term" value="P:transmembrane transport"/>
    <property type="evidence" value="ECO:0007669"/>
    <property type="project" value="InterPro"/>
</dbReference>
<evidence type="ECO:0000256" key="3">
    <source>
        <dbReference type="ARBA" id="ARBA00022692"/>
    </source>
</evidence>
<dbReference type="EnsemblMetazoa" id="GAUT017072-RA">
    <property type="protein sequence ID" value="GAUT017072-PA"/>
    <property type="gene ID" value="GAUT017072"/>
</dbReference>
<evidence type="ECO:0000256" key="7">
    <source>
        <dbReference type="SAM" id="Phobius"/>
    </source>
</evidence>
<dbReference type="Proteomes" id="UP000078200">
    <property type="component" value="Unassembled WGS sequence"/>
</dbReference>
<evidence type="ECO:0000313" key="10">
    <source>
        <dbReference type="Proteomes" id="UP000078200"/>
    </source>
</evidence>
<feature type="transmembrane region" description="Helical" evidence="7">
    <location>
        <begin position="321"/>
        <end position="341"/>
    </location>
</feature>
<feature type="transmembrane region" description="Helical" evidence="7">
    <location>
        <begin position="611"/>
        <end position="634"/>
    </location>
</feature>
<dbReference type="PANTHER" id="PTHR43568:SF1">
    <property type="entry name" value="P PROTEIN"/>
    <property type="match status" value="1"/>
</dbReference>
<feature type="transmembrane region" description="Helical" evidence="7">
    <location>
        <begin position="106"/>
        <end position="126"/>
    </location>
</feature>
<keyword evidence="5 7" id="KW-0472">Membrane</keyword>
<feature type="transmembrane region" description="Helical" evidence="7">
    <location>
        <begin position="579"/>
        <end position="599"/>
    </location>
</feature>
<dbReference type="InterPro" id="IPR051475">
    <property type="entry name" value="Diverse_Ion_Transporter"/>
</dbReference>
<evidence type="ECO:0000256" key="2">
    <source>
        <dbReference type="ARBA" id="ARBA00022448"/>
    </source>
</evidence>
<feature type="transmembrane region" description="Helical" evidence="7">
    <location>
        <begin position="361"/>
        <end position="388"/>
    </location>
</feature>
<feature type="transmembrane region" description="Helical" evidence="7">
    <location>
        <begin position="267"/>
        <end position="286"/>
    </location>
</feature>
<dbReference type="AlphaFoldDB" id="A0A1A9UVK9"/>
<keyword evidence="2" id="KW-0813">Transport</keyword>
<feature type="transmembrane region" description="Helical" evidence="7">
    <location>
        <begin position="292"/>
        <end position="309"/>
    </location>
</feature>
<accession>A0A1A9UVK9</accession>
<evidence type="ECO:0000259" key="8">
    <source>
        <dbReference type="Pfam" id="PF03600"/>
    </source>
</evidence>
<feature type="region of interest" description="Disordered" evidence="6">
    <location>
        <begin position="1"/>
        <end position="70"/>
    </location>
</feature>
<reference evidence="9" key="1">
    <citation type="submission" date="2020-05" db="UniProtKB">
        <authorList>
            <consortium name="EnsemblMetazoa"/>
        </authorList>
    </citation>
    <scope>IDENTIFICATION</scope>
    <source>
        <strain evidence="9">TTRI</strain>
    </source>
</reference>
<evidence type="ECO:0000256" key="6">
    <source>
        <dbReference type="SAM" id="MobiDB-lite"/>
    </source>
</evidence>
<dbReference type="Pfam" id="PF03600">
    <property type="entry name" value="CitMHS"/>
    <property type="match status" value="1"/>
</dbReference>
<comment type="subcellular location">
    <subcellularLocation>
        <location evidence="1">Membrane</location>
        <topology evidence="1">Multi-pass membrane protein</topology>
    </subcellularLocation>
</comment>
<feature type="compositionally biased region" description="Polar residues" evidence="6">
    <location>
        <begin position="25"/>
        <end position="34"/>
    </location>
</feature>
<sequence>MSRQNFAHVAEQPMYSNENMKDIESATSVPTSATIKRRINFQEPEGRLEGGATTAPTAPTTATETTQVEGETEVELPSRKPWIWPSQKLWIWANQKRSIWQKVLRYTKMGILLFCWMVIVVCLIGSHEAETDTYMLTVTPGNATYYAIDANSCAHNLALSMTGAFKISSFKLDPSSSQFERDGTPFLGVTLRKTSKSTNKQVNDTLIQRYPIWSERMDRVDLSTYDVLMENVDLDSDLYEYHIVFFTNVNQSLGLEIHIRTTRFTQYLGTVLGIVLLIIIYILLIFDLVHRALAGIIACTLGIGIMGALHMKPDLTTILSWVDIDTLSSIFGISIIMGVMAETGFQDYLAATSYEFAYGHIWPMLNVLLVTAFTLAIFYNNVLIVLFFTPICLRISEIMVLSPIPVLSCLIIATNIGSTLTPMGSLSNYLIANSPFLPSGNIGPPTFILHILPATILTAAQSYVHLRVQFINSDKMRNTHAAEVSLKRRIRLWNKAATTVGDISLDERGFHKTVSARVRALKKRLKRLGKMPEPRPDFREELEKLRDHFEVERKQIIIICCISLIVVLLLFSLRLYTDLIQASVGWIAIIAALLTLSLINMKDLESVMSRIDWGTMLFISSLCILMNVLKQLALMKSIGTAVGQYISSVDKENALMVAIITILWLSALLTCILDNLPVADFMMQVIVTLSGDQSLPLYPLVWALALGCSLGGSGTLIGAMSNIACAGVANKHGVSFTFIDYFKVGFLVMIGNLSVASIYLLIAHVAFHWH</sequence>
<keyword evidence="3 7" id="KW-0812">Transmembrane</keyword>
<feature type="transmembrane region" description="Helical" evidence="7">
    <location>
        <begin position="697"/>
        <end position="724"/>
    </location>
</feature>
<organism evidence="9 10">
    <name type="scientific">Glossina austeni</name>
    <name type="common">Savannah tsetse fly</name>
    <dbReference type="NCBI Taxonomy" id="7395"/>
    <lineage>
        <taxon>Eukaryota</taxon>
        <taxon>Metazoa</taxon>
        <taxon>Ecdysozoa</taxon>
        <taxon>Arthropoda</taxon>
        <taxon>Hexapoda</taxon>
        <taxon>Insecta</taxon>
        <taxon>Pterygota</taxon>
        <taxon>Neoptera</taxon>
        <taxon>Endopterygota</taxon>
        <taxon>Diptera</taxon>
        <taxon>Brachycera</taxon>
        <taxon>Muscomorpha</taxon>
        <taxon>Hippoboscoidea</taxon>
        <taxon>Glossinidae</taxon>
        <taxon>Glossina</taxon>
    </lineage>
</organism>
<feature type="compositionally biased region" description="Low complexity" evidence="6">
    <location>
        <begin position="50"/>
        <end position="69"/>
    </location>
</feature>
<dbReference type="InterPro" id="IPR004680">
    <property type="entry name" value="Cit_transptr-like_dom"/>
</dbReference>
<feature type="transmembrane region" description="Helical" evidence="7">
    <location>
        <begin position="400"/>
        <end position="420"/>
    </location>
</feature>
<feature type="domain" description="Citrate transporter-like" evidence="8">
    <location>
        <begin position="281"/>
        <end position="707"/>
    </location>
</feature>
<evidence type="ECO:0000313" key="9">
    <source>
        <dbReference type="EnsemblMetazoa" id="GAUT017072-PA"/>
    </source>
</evidence>
<name>A0A1A9UVK9_GLOAU</name>
<feature type="transmembrane region" description="Helical" evidence="7">
    <location>
        <begin position="556"/>
        <end position="573"/>
    </location>
</feature>
<feature type="transmembrane region" description="Helical" evidence="7">
    <location>
        <begin position="447"/>
        <end position="466"/>
    </location>
</feature>
<keyword evidence="10" id="KW-1185">Reference proteome</keyword>
<feature type="transmembrane region" description="Helical" evidence="7">
    <location>
        <begin position="744"/>
        <end position="767"/>
    </location>
</feature>